<keyword evidence="2" id="KW-0472">Membrane</keyword>
<dbReference type="EMBL" id="MHMQ01000029">
    <property type="protein sequence ID" value="OGZ30009.1"/>
    <property type="molecule type" value="Genomic_DNA"/>
</dbReference>
<keyword evidence="2" id="KW-0812">Transmembrane</keyword>
<evidence type="ECO:0000313" key="3">
    <source>
        <dbReference type="EMBL" id="OGZ30009.1"/>
    </source>
</evidence>
<dbReference type="Proteomes" id="UP000177486">
    <property type="component" value="Unassembled WGS sequence"/>
</dbReference>
<evidence type="ECO:0000313" key="4">
    <source>
        <dbReference type="Proteomes" id="UP000177486"/>
    </source>
</evidence>
<evidence type="ECO:0000256" key="1">
    <source>
        <dbReference type="SAM" id="Coils"/>
    </source>
</evidence>
<keyword evidence="1" id="KW-0175">Coiled coil</keyword>
<feature type="transmembrane region" description="Helical" evidence="2">
    <location>
        <begin position="56"/>
        <end position="75"/>
    </location>
</feature>
<evidence type="ECO:0000256" key="2">
    <source>
        <dbReference type="SAM" id="Phobius"/>
    </source>
</evidence>
<name>A0A1G2EW28_9BACT</name>
<proteinExistence type="predicted"/>
<comment type="caution">
    <text evidence="3">The sequence shown here is derived from an EMBL/GenBank/DDBJ whole genome shotgun (WGS) entry which is preliminary data.</text>
</comment>
<reference evidence="3 4" key="1">
    <citation type="journal article" date="2016" name="Nat. Commun.">
        <title>Thousands of microbial genomes shed light on interconnected biogeochemical processes in an aquifer system.</title>
        <authorList>
            <person name="Anantharaman K."/>
            <person name="Brown C.T."/>
            <person name="Hug L.A."/>
            <person name="Sharon I."/>
            <person name="Castelle C.J."/>
            <person name="Probst A.J."/>
            <person name="Thomas B.C."/>
            <person name="Singh A."/>
            <person name="Wilkins M.J."/>
            <person name="Karaoz U."/>
            <person name="Brodie E.L."/>
            <person name="Williams K.H."/>
            <person name="Hubbard S.S."/>
            <person name="Banfield J.F."/>
        </authorList>
    </citation>
    <scope>NUCLEOTIDE SEQUENCE [LARGE SCALE GENOMIC DNA]</scope>
</reference>
<feature type="coiled-coil region" evidence="1">
    <location>
        <begin position="114"/>
        <end position="169"/>
    </location>
</feature>
<gene>
    <name evidence="3" type="ORF">A2931_00035</name>
</gene>
<dbReference type="AlphaFoldDB" id="A0A1G2EW28"/>
<accession>A0A1G2EW28</accession>
<protein>
    <submittedName>
        <fullName evidence="3">Uncharacterized protein</fullName>
    </submittedName>
</protein>
<keyword evidence="2" id="KW-1133">Transmembrane helix</keyword>
<sequence length="270" mass="30584">MILIWFIVILLTIVVNNWLFNEEKKMDDTFPEGTPLWFKLWATKAETRRHRVTLKFIAGNALAILAMAVGVILWIPTKGDVTKTVVGLATKESVTTLTKTVEGLVVTVDGLATKQGLQKEIRMLRKELLENDREMLRWVLGARANEAVRQAIRDKLVDLDSKIQNLDKALADNLSEIPDSFKPAMGKIEQFEPDSGRLLVRTLAGKLLEGKIETHHASRVELIQMEGIVNVPMAEKFVGLEIDLVFEELASGKTRTIWPKRIYEKLEKEK</sequence>
<organism evidence="3 4">
    <name type="scientific">Candidatus Niyogibacteria bacterium RIFCSPLOWO2_01_FULL_45_48</name>
    <dbReference type="NCBI Taxonomy" id="1801724"/>
    <lineage>
        <taxon>Bacteria</taxon>
        <taxon>Candidatus Niyogiibacteriota</taxon>
    </lineage>
</organism>